<dbReference type="AlphaFoldDB" id="A0A832ZW42"/>
<dbReference type="Proteomes" id="UP000600071">
    <property type="component" value="Unassembled WGS sequence"/>
</dbReference>
<evidence type="ECO:0000313" key="1">
    <source>
        <dbReference type="EMBL" id="HIQ23819.1"/>
    </source>
</evidence>
<evidence type="ECO:0000313" key="2">
    <source>
        <dbReference type="Proteomes" id="UP000600071"/>
    </source>
</evidence>
<dbReference type="EMBL" id="DQVR01000045">
    <property type="protein sequence ID" value="HIQ23819.1"/>
    <property type="molecule type" value="Genomic_DNA"/>
</dbReference>
<name>A0A832ZW42_9CREN</name>
<gene>
    <name evidence="1" type="ORF">EYH50_02080</name>
</gene>
<comment type="caution">
    <text evidence="1">The sequence shown here is derived from an EMBL/GenBank/DDBJ whole genome shotgun (WGS) entry which is preliminary data.</text>
</comment>
<accession>A0A832ZW42</accession>
<organism evidence="1 2">
    <name type="scientific">Pyrodictium delaneyi</name>
    <dbReference type="NCBI Taxonomy" id="1273541"/>
    <lineage>
        <taxon>Archaea</taxon>
        <taxon>Thermoproteota</taxon>
        <taxon>Thermoprotei</taxon>
        <taxon>Desulfurococcales</taxon>
        <taxon>Pyrodictiaceae</taxon>
        <taxon>Pyrodictium</taxon>
    </lineage>
</organism>
<sequence length="72" mass="7949">MPGLPCARAMYNSLHVLFCSRAAELEIVNVEGYYAMGKEIPVKQVPTFVSPSGKKYTATPRSPAEVLSWWSS</sequence>
<reference evidence="1" key="1">
    <citation type="journal article" date="2020" name="ISME J.">
        <title>Gammaproteobacteria mediating utilization of methyl-, sulfur- and petroleum organic compounds in deep ocean hydrothermal plumes.</title>
        <authorList>
            <person name="Zhou Z."/>
            <person name="Liu Y."/>
            <person name="Pan J."/>
            <person name="Cron B.R."/>
            <person name="Toner B.M."/>
            <person name="Anantharaman K."/>
            <person name="Breier J.A."/>
            <person name="Dick G.J."/>
            <person name="Li M."/>
        </authorList>
    </citation>
    <scope>NUCLEOTIDE SEQUENCE</scope>
    <source>
        <strain evidence="1">SZUA-1523</strain>
    </source>
</reference>
<protein>
    <submittedName>
        <fullName evidence="1">Uncharacterized protein</fullName>
    </submittedName>
</protein>
<proteinExistence type="predicted"/>